<evidence type="ECO:0000313" key="2">
    <source>
        <dbReference type="EMBL" id="ACF45407.1"/>
    </source>
</evidence>
<dbReference type="EMBL" id="CP001108">
    <property type="protein sequence ID" value="ACF45407.1"/>
    <property type="molecule type" value="Genomic_DNA"/>
</dbReference>
<protein>
    <recommendedName>
        <fullName evidence="1">Glycosyltransferase 2-like domain-containing protein</fullName>
    </recommendedName>
</protein>
<dbReference type="Pfam" id="PF00535">
    <property type="entry name" value="Glycos_transf_2"/>
    <property type="match status" value="1"/>
</dbReference>
<dbReference type="RefSeq" id="WP_012504944.1">
    <property type="nucleotide sequence ID" value="NC_011059.1"/>
</dbReference>
<dbReference type="SUPFAM" id="SSF53448">
    <property type="entry name" value="Nucleotide-diphospho-sugar transferases"/>
    <property type="match status" value="1"/>
</dbReference>
<dbReference type="InterPro" id="IPR029044">
    <property type="entry name" value="Nucleotide-diphossugar_trans"/>
</dbReference>
<name>B4S4F9_PROA2</name>
<gene>
    <name evidence="2" type="ordered locus">Paes_0350</name>
</gene>
<keyword evidence="3" id="KW-1185">Reference proteome</keyword>
<dbReference type="HOGENOM" id="CLU_1037700_0_0_10"/>
<evidence type="ECO:0000313" key="3">
    <source>
        <dbReference type="Proteomes" id="UP000002725"/>
    </source>
</evidence>
<organism evidence="2 3">
    <name type="scientific">Prosthecochloris aestuarii (strain DSM 271 / SK 413)</name>
    <dbReference type="NCBI Taxonomy" id="290512"/>
    <lineage>
        <taxon>Bacteria</taxon>
        <taxon>Pseudomonadati</taxon>
        <taxon>Chlorobiota</taxon>
        <taxon>Chlorobiia</taxon>
        <taxon>Chlorobiales</taxon>
        <taxon>Chlorobiaceae</taxon>
        <taxon>Prosthecochloris</taxon>
    </lineage>
</organism>
<proteinExistence type="predicted"/>
<sequence length="268" mass="31162">MKHKQIIGIVLVRNEDIFLKRAIRNISEFCDKIIITDHESEDKTPEIARNLAKNDSRISYKRIAHPKESHEVIEQFAGTDTWIFAVDGDEIYDPEGLMRFRKTLIAGSYDNAWCIKGNVLNCTSIDYTGKTARGYLSPPTRSMTKLFNFSIINRWTDCPQRIHAGNLEFKKHIAEPLTLELFKTVPWENADFRCIHTAFMQRSSLEKRTLTNSRPNPSETLSAAKARNNKAYIRFIRKYLKSFVRLDWKNKKYKDGPLVEKDISVFLL</sequence>
<dbReference type="InterPro" id="IPR001173">
    <property type="entry name" value="Glyco_trans_2-like"/>
</dbReference>
<dbReference type="Gene3D" id="3.90.550.10">
    <property type="entry name" value="Spore Coat Polysaccharide Biosynthesis Protein SpsA, Chain A"/>
    <property type="match status" value="1"/>
</dbReference>
<dbReference type="AlphaFoldDB" id="B4S4F9"/>
<dbReference type="Proteomes" id="UP000002725">
    <property type="component" value="Chromosome"/>
</dbReference>
<evidence type="ECO:0000259" key="1">
    <source>
        <dbReference type="Pfam" id="PF00535"/>
    </source>
</evidence>
<reference evidence="2" key="1">
    <citation type="submission" date="2008-06" db="EMBL/GenBank/DDBJ databases">
        <title>Complete sequence of chromosome of Prosthecochloris aestuarii DSM 271.</title>
        <authorList>
            <consortium name="US DOE Joint Genome Institute"/>
            <person name="Lucas S."/>
            <person name="Copeland A."/>
            <person name="Lapidus A."/>
            <person name="Glavina del Rio T."/>
            <person name="Dalin E."/>
            <person name="Tice H."/>
            <person name="Bruce D."/>
            <person name="Goodwin L."/>
            <person name="Pitluck S."/>
            <person name="Schmutz J."/>
            <person name="Larimer F."/>
            <person name="Land M."/>
            <person name="Hauser L."/>
            <person name="Kyrpides N."/>
            <person name="Anderson I."/>
            <person name="Liu Z."/>
            <person name="Li T."/>
            <person name="Zhao F."/>
            <person name="Overmann J."/>
            <person name="Bryant D.A."/>
            <person name="Richardson P."/>
        </authorList>
    </citation>
    <scope>NUCLEOTIDE SEQUENCE [LARGE SCALE GENOMIC DNA]</scope>
    <source>
        <strain evidence="2">DSM 271</strain>
    </source>
</reference>
<dbReference type="KEGG" id="paa:Paes_0350"/>
<dbReference type="eggNOG" id="COG0463">
    <property type="taxonomic scope" value="Bacteria"/>
</dbReference>
<feature type="domain" description="Glycosyltransferase 2-like" evidence="1">
    <location>
        <begin position="9"/>
        <end position="117"/>
    </location>
</feature>
<accession>B4S4F9</accession>
<dbReference type="STRING" id="290512.Paes_0350"/>